<accession>A0A1H4SR48</accession>
<proteinExistence type="predicted"/>
<dbReference type="PROSITE" id="PS51257">
    <property type="entry name" value="PROKAR_LIPOPROTEIN"/>
    <property type="match status" value="1"/>
</dbReference>
<sequence length="138" mass="14407">MNRPVFSLSGIILLGLAVTACSQSRPDVSSASKAVKSAVDGGGVHFVARGNEPFWTIKTSQSTLTWITPEHLQGKQLNVDQVIANGDVKYSGVDGDKAFTLIITPAPCTDTMSGETFGHTSVWTYAGESNTGCATGGN</sequence>
<protein>
    <submittedName>
        <fullName evidence="1">Uncharacterized membrane protein</fullName>
    </submittedName>
</protein>
<dbReference type="EMBL" id="FNRS01000001">
    <property type="protein sequence ID" value="SEC46653.1"/>
    <property type="molecule type" value="Genomic_DNA"/>
</dbReference>
<dbReference type="RefSeq" id="WP_053070899.1">
    <property type="nucleotide sequence ID" value="NZ_FNRS01000001.1"/>
</dbReference>
<comment type="caution">
    <text evidence="1">The sequence shown here is derived from an EMBL/GenBank/DDBJ whole genome shotgun (WGS) entry which is preliminary data.</text>
</comment>
<dbReference type="Proteomes" id="UP000183155">
    <property type="component" value="Unassembled WGS sequence"/>
</dbReference>
<reference evidence="1 2" key="1">
    <citation type="submission" date="2016-10" db="EMBL/GenBank/DDBJ databases">
        <authorList>
            <person name="Varghese N."/>
            <person name="Submissions S."/>
        </authorList>
    </citation>
    <scope>NUCLEOTIDE SEQUENCE [LARGE SCALE GENOMIC DNA]</scope>
    <source>
        <strain evidence="1 2">BS3652</strain>
    </source>
</reference>
<name>A0A1H4SR48_PSETA</name>
<gene>
    <name evidence="1" type="ORF">SAMN04490203_2467</name>
</gene>
<organism evidence="1 2">
    <name type="scientific">Pseudomonas taetrolens</name>
    <dbReference type="NCBI Taxonomy" id="47884"/>
    <lineage>
        <taxon>Bacteria</taxon>
        <taxon>Pseudomonadati</taxon>
        <taxon>Pseudomonadota</taxon>
        <taxon>Gammaproteobacteria</taxon>
        <taxon>Pseudomonadales</taxon>
        <taxon>Pseudomonadaceae</taxon>
        <taxon>Pseudomonas</taxon>
    </lineage>
</organism>
<evidence type="ECO:0000313" key="1">
    <source>
        <dbReference type="EMBL" id="SEC46653.1"/>
    </source>
</evidence>
<evidence type="ECO:0000313" key="2">
    <source>
        <dbReference type="Proteomes" id="UP000183155"/>
    </source>
</evidence>
<keyword evidence="2" id="KW-1185">Reference proteome</keyword>